<keyword evidence="2" id="KW-1185">Reference proteome</keyword>
<evidence type="ECO:0000313" key="2">
    <source>
        <dbReference type="Proteomes" id="UP001153076"/>
    </source>
</evidence>
<reference evidence="1" key="1">
    <citation type="submission" date="2022-04" db="EMBL/GenBank/DDBJ databases">
        <title>Carnegiea gigantea Genome sequencing and assembly v2.</title>
        <authorList>
            <person name="Copetti D."/>
            <person name="Sanderson M.J."/>
            <person name="Burquez A."/>
            <person name="Wojciechowski M.F."/>
        </authorList>
    </citation>
    <scope>NUCLEOTIDE SEQUENCE</scope>
    <source>
        <strain evidence="1">SGP5-SGP5p</strain>
        <tissue evidence="1">Aerial part</tissue>
    </source>
</reference>
<dbReference type="AlphaFoldDB" id="A0A9Q1KNM7"/>
<organism evidence="1 2">
    <name type="scientific">Carnegiea gigantea</name>
    <dbReference type="NCBI Taxonomy" id="171969"/>
    <lineage>
        <taxon>Eukaryota</taxon>
        <taxon>Viridiplantae</taxon>
        <taxon>Streptophyta</taxon>
        <taxon>Embryophyta</taxon>
        <taxon>Tracheophyta</taxon>
        <taxon>Spermatophyta</taxon>
        <taxon>Magnoliopsida</taxon>
        <taxon>eudicotyledons</taxon>
        <taxon>Gunneridae</taxon>
        <taxon>Pentapetalae</taxon>
        <taxon>Caryophyllales</taxon>
        <taxon>Cactineae</taxon>
        <taxon>Cactaceae</taxon>
        <taxon>Cactoideae</taxon>
        <taxon>Echinocereeae</taxon>
        <taxon>Carnegiea</taxon>
    </lineage>
</organism>
<accession>A0A9Q1KNM7</accession>
<name>A0A9Q1KNM7_9CARY</name>
<dbReference type="Proteomes" id="UP001153076">
    <property type="component" value="Unassembled WGS sequence"/>
</dbReference>
<evidence type="ECO:0000313" key="1">
    <source>
        <dbReference type="EMBL" id="KAJ8446103.1"/>
    </source>
</evidence>
<comment type="caution">
    <text evidence="1">The sequence shown here is derived from an EMBL/GenBank/DDBJ whole genome shotgun (WGS) entry which is preliminary data.</text>
</comment>
<sequence>MISVQDTATDKYQRIDLFRDNNPSQQLCTPRMPLSRPQIIPTTPNSPTCTLATSPSQPIHIQNGSSQQICNPRRPLTRLQTTASPSKRKPITVGTLESREDFDLGIVRVDLSGLHDFDVHLLCQPQIAEVDVFDSDVEDNLRAIDDERSDHDNIVNSDFR</sequence>
<gene>
    <name evidence="1" type="ORF">Cgig2_017605</name>
</gene>
<dbReference type="EMBL" id="JAKOGI010000061">
    <property type="protein sequence ID" value="KAJ8446103.1"/>
    <property type="molecule type" value="Genomic_DNA"/>
</dbReference>
<protein>
    <submittedName>
        <fullName evidence="1">Uncharacterized protein</fullName>
    </submittedName>
</protein>
<proteinExistence type="predicted"/>